<accession>A0AAV5AS44</accession>
<evidence type="ECO:0000313" key="3">
    <source>
        <dbReference type="Proteomes" id="UP001207736"/>
    </source>
</evidence>
<reference evidence="1 4" key="1">
    <citation type="submission" date="2021-11" db="EMBL/GenBank/DDBJ databases">
        <title>Draft genome sequence of Capnocytophaga sp. strain KC07075 isolated from cat oral cavity.</title>
        <authorList>
            <person name="Suzuki M."/>
            <person name="Imaoka K."/>
            <person name="Kimura M."/>
            <person name="Morikawa S."/>
            <person name="Maeda K."/>
        </authorList>
    </citation>
    <scope>NUCLEOTIDE SEQUENCE</scope>
    <source>
        <strain evidence="1">KC07075</strain>
        <strain evidence="2 4">KC07079</strain>
    </source>
</reference>
<evidence type="ECO:0000313" key="4">
    <source>
        <dbReference type="Proteomes" id="UP001208692"/>
    </source>
</evidence>
<evidence type="ECO:0000313" key="2">
    <source>
        <dbReference type="EMBL" id="GJM52078.1"/>
    </source>
</evidence>
<evidence type="ECO:0000313" key="1">
    <source>
        <dbReference type="EMBL" id="GJM50159.1"/>
    </source>
</evidence>
<sequence length="64" mass="7638">MKKIRVHPELKKEIAKEFSVTMQTVDMSLKYVFNSEQAKEIRQRAKELLQAESEDDLCCRIFYL</sequence>
<dbReference type="Proteomes" id="UP001208692">
    <property type="component" value="Unassembled WGS sequence"/>
</dbReference>
<dbReference type="EMBL" id="BQKA01000023">
    <property type="protein sequence ID" value="GJM50159.1"/>
    <property type="molecule type" value="Genomic_DNA"/>
</dbReference>
<gene>
    <name evidence="1" type="ORF">RCZ15_11330</name>
    <name evidence="2" type="ORF">RCZ16_03960</name>
</gene>
<name>A0AAV5AS44_9FLAO</name>
<organism evidence="1 3">
    <name type="scientific">Capnocytophaga catalasegens</name>
    <dbReference type="NCBI Taxonomy" id="1004260"/>
    <lineage>
        <taxon>Bacteria</taxon>
        <taxon>Pseudomonadati</taxon>
        <taxon>Bacteroidota</taxon>
        <taxon>Flavobacteriia</taxon>
        <taxon>Flavobacteriales</taxon>
        <taxon>Flavobacteriaceae</taxon>
        <taxon>Capnocytophaga</taxon>
    </lineage>
</organism>
<dbReference type="RefSeq" id="WP_264846583.1">
    <property type="nucleotide sequence ID" value="NZ_BPMA01000023.1"/>
</dbReference>
<protein>
    <submittedName>
        <fullName evidence="1">Uncharacterized protein</fullName>
    </submittedName>
</protein>
<dbReference type="EMBL" id="BQKB01000008">
    <property type="protein sequence ID" value="GJM52078.1"/>
    <property type="molecule type" value="Genomic_DNA"/>
</dbReference>
<comment type="caution">
    <text evidence="1">The sequence shown here is derived from an EMBL/GenBank/DDBJ whole genome shotgun (WGS) entry which is preliminary data.</text>
</comment>
<proteinExistence type="predicted"/>
<keyword evidence="4" id="KW-1185">Reference proteome</keyword>
<dbReference type="AlphaFoldDB" id="A0AAV5AS44"/>
<dbReference type="Proteomes" id="UP001207736">
    <property type="component" value="Unassembled WGS sequence"/>
</dbReference>